<gene>
    <name evidence="3" type="ORF">A4X20_27980</name>
</gene>
<evidence type="ECO:0000313" key="3">
    <source>
        <dbReference type="EMBL" id="OAN33364.1"/>
    </source>
</evidence>
<proteinExistence type="predicted"/>
<dbReference type="OrthoDB" id="4761539at2"/>
<keyword evidence="2" id="KW-1133">Transmembrane helix</keyword>
<organism evidence="3 4">
    <name type="scientific">Mycolicibacterium iranicum</name>
    <name type="common">Mycobacterium iranicum</name>
    <dbReference type="NCBI Taxonomy" id="912594"/>
    <lineage>
        <taxon>Bacteria</taxon>
        <taxon>Bacillati</taxon>
        <taxon>Actinomycetota</taxon>
        <taxon>Actinomycetes</taxon>
        <taxon>Mycobacteriales</taxon>
        <taxon>Mycobacteriaceae</taxon>
        <taxon>Mycolicibacterium</taxon>
    </lineage>
</organism>
<dbReference type="EMBL" id="LWCS01000049">
    <property type="protein sequence ID" value="OAN33364.1"/>
    <property type="molecule type" value="Genomic_DNA"/>
</dbReference>
<evidence type="ECO:0000313" key="4">
    <source>
        <dbReference type="Proteomes" id="UP000078396"/>
    </source>
</evidence>
<dbReference type="InterPro" id="IPR029050">
    <property type="entry name" value="Immunoprotect_excell_Ig-like"/>
</dbReference>
<name>A0A178LQH8_MYCIR</name>
<keyword evidence="2" id="KW-0812">Transmembrane</keyword>
<protein>
    <recommendedName>
        <fullName evidence="5">DUF4352 domain-containing protein</fullName>
    </recommendedName>
</protein>
<sequence>MTTLKVRLKALWSPLVVIVVIAASVAVWHNLPTPTDLYGPFEVHGRPGESVEGRAVKTTVTSVHIAKQVNSAEAAGTWVVIDAALEAVGATELLRADLVVGPNTYDPSDRFFFDTLGNEISPGIVQRGSWVFDVASSLVAPDAHEPLLLRVWANTDILDSRLVIEIPESDPVIARSDEMQLMEREVRAQ</sequence>
<keyword evidence="2" id="KW-0472">Membrane</keyword>
<evidence type="ECO:0000256" key="2">
    <source>
        <dbReference type="SAM" id="Phobius"/>
    </source>
</evidence>
<evidence type="ECO:0008006" key="5">
    <source>
        <dbReference type="Google" id="ProtNLM"/>
    </source>
</evidence>
<dbReference type="STRING" id="912594.AWC12_16745"/>
<reference evidence="3 4" key="1">
    <citation type="submission" date="2016-04" db="EMBL/GenBank/DDBJ databases">
        <title>Draft Genome Sequences of Staphylococcus capitis Strain H36, S. capitis Strain H65, S. cohnii Strain H62, S. hominis Strain H69, Mycobacterium iranicum Strain H39, Plantibacter sp. Strain H53, Pseudomonas oryzihabitans Strain H72, and Microbacterium sp. Strain H83, isolated from residential settings.</title>
        <authorList>
            <person name="Lymperopoulou D."/>
            <person name="Adams R.I."/>
            <person name="Lindow S."/>
            <person name="Coil D.A."/>
            <person name="Jospin G."/>
            <person name="Eisen J.A."/>
        </authorList>
    </citation>
    <scope>NUCLEOTIDE SEQUENCE [LARGE SCALE GENOMIC DNA]</scope>
    <source>
        <strain evidence="3 4">H39</strain>
    </source>
</reference>
<comment type="caution">
    <text evidence="3">The sequence shown here is derived from an EMBL/GenBank/DDBJ whole genome shotgun (WGS) entry which is preliminary data.</text>
</comment>
<accession>A0A178LQH8</accession>
<keyword evidence="1" id="KW-0732">Signal</keyword>
<dbReference type="Proteomes" id="UP000078396">
    <property type="component" value="Unassembled WGS sequence"/>
</dbReference>
<dbReference type="AlphaFoldDB" id="A0A178LQH8"/>
<evidence type="ECO:0000256" key="1">
    <source>
        <dbReference type="ARBA" id="ARBA00022729"/>
    </source>
</evidence>
<dbReference type="RefSeq" id="WP_110802519.1">
    <property type="nucleotide sequence ID" value="NZ_LWCS01000049.1"/>
</dbReference>
<dbReference type="Gene3D" id="2.60.40.1240">
    <property type="match status" value="1"/>
</dbReference>
<feature type="transmembrane region" description="Helical" evidence="2">
    <location>
        <begin position="12"/>
        <end position="31"/>
    </location>
</feature>